<name>A0ABZ3C6Z1_9ACTN</name>
<reference evidence="2 3" key="1">
    <citation type="journal article" date="2023" name="Environ Microbiome">
        <title>A coral-associated actinobacterium mitigates coral bleaching under heat stress.</title>
        <authorList>
            <person name="Li J."/>
            <person name="Zou Y."/>
            <person name="Li Q."/>
            <person name="Zhang J."/>
            <person name="Bourne D.G."/>
            <person name="Lyu Y."/>
            <person name="Liu C."/>
            <person name="Zhang S."/>
        </authorList>
    </citation>
    <scope>NUCLEOTIDE SEQUENCE [LARGE SCALE GENOMIC DNA]</scope>
    <source>
        <strain evidence="2 3">SCSIO 13291</strain>
    </source>
</reference>
<dbReference type="InterPro" id="IPR017938">
    <property type="entry name" value="Riboflavin_synthase-like_b-brl"/>
</dbReference>
<gene>
    <name evidence="2" type="ORF">PCC79_13995</name>
</gene>
<evidence type="ECO:0000313" key="3">
    <source>
        <dbReference type="Proteomes" id="UP001434337"/>
    </source>
</evidence>
<dbReference type="PANTHER" id="PTHR30157">
    <property type="entry name" value="FERRIC REDUCTASE, NADPH-DEPENDENT"/>
    <property type="match status" value="1"/>
</dbReference>
<keyword evidence="3" id="KW-1185">Reference proteome</keyword>
<dbReference type="InterPro" id="IPR017927">
    <property type="entry name" value="FAD-bd_FR_type"/>
</dbReference>
<evidence type="ECO:0000259" key="1">
    <source>
        <dbReference type="PROSITE" id="PS51384"/>
    </source>
</evidence>
<dbReference type="CDD" id="cd06193">
    <property type="entry name" value="siderophore_interacting"/>
    <property type="match status" value="1"/>
</dbReference>
<dbReference type="Pfam" id="PF08021">
    <property type="entry name" value="FAD_binding_9"/>
    <property type="match status" value="1"/>
</dbReference>
<dbReference type="SUPFAM" id="SSF63380">
    <property type="entry name" value="Riboflavin synthase domain-like"/>
    <property type="match status" value="1"/>
</dbReference>
<dbReference type="PANTHER" id="PTHR30157:SF0">
    <property type="entry name" value="NADPH-DEPENDENT FERRIC-CHELATE REDUCTASE"/>
    <property type="match status" value="1"/>
</dbReference>
<dbReference type="Gene3D" id="3.40.50.80">
    <property type="entry name" value="Nucleotide-binding domain of ferredoxin-NADP reductase (FNR) module"/>
    <property type="match status" value="1"/>
</dbReference>
<accession>A0ABZ3C6Z1</accession>
<dbReference type="RefSeq" id="WP_232550113.1">
    <property type="nucleotide sequence ID" value="NZ_CP115965.1"/>
</dbReference>
<dbReference type="Pfam" id="PF04954">
    <property type="entry name" value="SIP"/>
    <property type="match status" value="1"/>
</dbReference>
<dbReference type="InterPro" id="IPR007037">
    <property type="entry name" value="SIP_rossman_dom"/>
</dbReference>
<dbReference type="InterPro" id="IPR013113">
    <property type="entry name" value="SIP_FAD-bd"/>
</dbReference>
<sequence>MNPYRTFATTLAGRERVSPSFVRITLAGADLGDCSPVLLDQRVKLLFGAPDVLAGLAGTDDWYPTWLAAPDADRPALRTYTLSAVRPTDDGAGEVDIDVAIHPLHGDEPAPGLRFALEAEPGTPCLLVAGDVTRPGHDTVGVAWQPGAAREVLLVGDETALPAVVNIAAALASDTTGRIVLEVPEADDVRAFPAPGGVRVEWRVRARGEQAVGLFGAPRTPSGAAVAALADAAATDPAADDPAADELLWDEAAADGVRYGWVAGEASWVRALRAEARAADVPKGQVAFMGYWKRGVAGS</sequence>
<dbReference type="InterPro" id="IPR039374">
    <property type="entry name" value="SIP_fam"/>
</dbReference>
<protein>
    <submittedName>
        <fullName evidence="2">Siderophore-interacting protein</fullName>
    </submittedName>
</protein>
<dbReference type="InterPro" id="IPR039261">
    <property type="entry name" value="FNR_nucleotide-bd"/>
</dbReference>
<feature type="domain" description="FAD-binding FR-type" evidence="1">
    <location>
        <begin position="4"/>
        <end position="153"/>
    </location>
</feature>
<organism evidence="2 3">
    <name type="scientific">Propioniciclava soli</name>
    <dbReference type="NCBI Taxonomy" id="2775081"/>
    <lineage>
        <taxon>Bacteria</taxon>
        <taxon>Bacillati</taxon>
        <taxon>Actinomycetota</taxon>
        <taxon>Actinomycetes</taxon>
        <taxon>Propionibacteriales</taxon>
        <taxon>Propionibacteriaceae</taxon>
        <taxon>Propioniciclava</taxon>
    </lineage>
</organism>
<dbReference type="EMBL" id="CP115965">
    <property type="protein sequence ID" value="WZW97991.1"/>
    <property type="molecule type" value="Genomic_DNA"/>
</dbReference>
<proteinExistence type="predicted"/>
<dbReference type="Gene3D" id="2.40.30.10">
    <property type="entry name" value="Translation factors"/>
    <property type="match status" value="1"/>
</dbReference>
<dbReference type="PROSITE" id="PS51384">
    <property type="entry name" value="FAD_FR"/>
    <property type="match status" value="1"/>
</dbReference>
<dbReference type="Proteomes" id="UP001434337">
    <property type="component" value="Chromosome"/>
</dbReference>
<evidence type="ECO:0000313" key="2">
    <source>
        <dbReference type="EMBL" id="WZW97991.1"/>
    </source>
</evidence>